<dbReference type="InterPro" id="IPR029045">
    <property type="entry name" value="ClpP/crotonase-like_dom_sf"/>
</dbReference>
<feature type="region of interest" description="Disordered" evidence="1">
    <location>
        <begin position="36"/>
        <end position="100"/>
    </location>
</feature>
<feature type="compositionally biased region" description="Low complexity" evidence="1">
    <location>
        <begin position="90"/>
        <end position="100"/>
    </location>
</feature>
<reference evidence="4" key="1">
    <citation type="journal article" date="2019" name="Int. J. Syst. Evol. Microbiol.">
        <title>The Global Catalogue of Microorganisms (GCM) 10K type strain sequencing project: providing services to taxonomists for standard genome sequencing and annotation.</title>
        <authorList>
            <consortium name="The Broad Institute Genomics Platform"/>
            <consortium name="The Broad Institute Genome Sequencing Center for Infectious Disease"/>
            <person name="Wu L."/>
            <person name="Ma J."/>
        </authorList>
    </citation>
    <scope>NUCLEOTIDE SEQUENCE [LARGE SCALE GENOMIC DNA]</scope>
    <source>
        <strain evidence="4">JCM 17804</strain>
    </source>
</reference>
<evidence type="ECO:0000259" key="2">
    <source>
        <dbReference type="PROSITE" id="PS50106"/>
    </source>
</evidence>
<accession>A0ABP8H947</accession>
<dbReference type="InterPro" id="IPR041613">
    <property type="entry name" value="Pept_S41_N"/>
</dbReference>
<feature type="domain" description="PDZ" evidence="2">
    <location>
        <begin position="206"/>
        <end position="274"/>
    </location>
</feature>
<name>A0ABP8H947_9BURK</name>
<dbReference type="InterPro" id="IPR036034">
    <property type="entry name" value="PDZ_sf"/>
</dbReference>
<dbReference type="InterPro" id="IPR001478">
    <property type="entry name" value="PDZ"/>
</dbReference>
<dbReference type="PANTHER" id="PTHR32060:SF30">
    <property type="entry name" value="CARBOXY-TERMINAL PROCESSING PROTEASE CTPA"/>
    <property type="match status" value="1"/>
</dbReference>
<keyword evidence="4" id="KW-1185">Reference proteome</keyword>
<dbReference type="Gene3D" id="3.90.226.10">
    <property type="entry name" value="2-enoyl-CoA Hydratase, Chain A, domain 1"/>
    <property type="match status" value="1"/>
</dbReference>
<protein>
    <recommendedName>
        <fullName evidence="2">PDZ domain-containing protein</fullName>
    </recommendedName>
</protein>
<dbReference type="Pfam" id="PF13180">
    <property type="entry name" value="PDZ_2"/>
    <property type="match status" value="1"/>
</dbReference>
<gene>
    <name evidence="3" type="ORF">GCM10023165_13030</name>
</gene>
<dbReference type="SMART" id="SM00228">
    <property type="entry name" value="PDZ"/>
    <property type="match status" value="1"/>
</dbReference>
<dbReference type="Gene3D" id="2.30.42.10">
    <property type="match status" value="1"/>
</dbReference>
<evidence type="ECO:0000256" key="1">
    <source>
        <dbReference type="SAM" id="MobiDB-lite"/>
    </source>
</evidence>
<dbReference type="Pfam" id="PF03572">
    <property type="entry name" value="Peptidase_S41"/>
    <property type="match status" value="1"/>
</dbReference>
<sequence length="577" mass="60483">MGRILENKVARVAACAAWVIALSACGGGGGGGGAPVFPPMATQPSAPDDAPNSPPSANSAAPADTTASLPAGNPAAPVDPSASPPPAGPAPTEGPTVPEAPAQQPVLQSIVPSASVAAQCAVPRTGVDPDTGAPFADRKGTLDHEKDWVRAWIDETYLWFDEVPNTLLARDYATPIAYFDVLKTPKLTANGQPKDRFHFTANTEQARAMARDGSGIGYGVEFAFLNTSPPRDVRVAFVEPSSPAAQATLARGDRLVEIDGIDVLNSTNTDALNAAVMPQREGEQHNFKLRANDGSERNVTLTSASISREPVPLLDAFQAGNKYVGYLLFNDHTAAAEYSLVYAMEVLQFIGVTDLVIDMRYNGGGYLDIASELAYMVSSGAATQGKTFEQVLYNSKNPFKLKPEDTKVPFHAATLGYSAQPGYPLPQLGLSRVVVLSGPDTCSASESLVNSLRGIGVVVDLVGGRTCGKPYGFTPQDNCGTTYYAIQFQGVNDRGFGDYGDGFAPTCAVADDFTHALGDPAEARLAAALKLLGGGACPTPPAVGKGVAAMRKAEAERVPYLVRSPLRESRLLGRTAR</sequence>
<dbReference type="InterPro" id="IPR005151">
    <property type="entry name" value="Tail-specific_protease"/>
</dbReference>
<proteinExistence type="predicted"/>
<dbReference type="SUPFAM" id="SSF52096">
    <property type="entry name" value="ClpP/crotonase"/>
    <property type="match status" value="1"/>
</dbReference>
<evidence type="ECO:0000313" key="4">
    <source>
        <dbReference type="Proteomes" id="UP001500975"/>
    </source>
</evidence>
<dbReference type="Pfam" id="PF18294">
    <property type="entry name" value="Pept_S41_N"/>
    <property type="match status" value="1"/>
</dbReference>
<dbReference type="EMBL" id="BAABGJ010000010">
    <property type="protein sequence ID" value="GAA4336087.1"/>
    <property type="molecule type" value="Genomic_DNA"/>
</dbReference>
<dbReference type="PROSITE" id="PS50106">
    <property type="entry name" value="PDZ"/>
    <property type="match status" value="1"/>
</dbReference>
<dbReference type="Proteomes" id="UP001500975">
    <property type="component" value="Unassembled WGS sequence"/>
</dbReference>
<organism evidence="3 4">
    <name type="scientific">Variovorax defluvii</name>
    <dbReference type="NCBI Taxonomy" id="913761"/>
    <lineage>
        <taxon>Bacteria</taxon>
        <taxon>Pseudomonadati</taxon>
        <taxon>Pseudomonadota</taxon>
        <taxon>Betaproteobacteria</taxon>
        <taxon>Burkholderiales</taxon>
        <taxon>Comamonadaceae</taxon>
        <taxon>Variovorax</taxon>
    </lineage>
</organism>
<dbReference type="Gene3D" id="3.30.750.170">
    <property type="match status" value="1"/>
</dbReference>
<evidence type="ECO:0000313" key="3">
    <source>
        <dbReference type="EMBL" id="GAA4336087.1"/>
    </source>
</evidence>
<dbReference type="PROSITE" id="PS51257">
    <property type="entry name" value="PROKAR_LIPOPROTEIN"/>
    <property type="match status" value="1"/>
</dbReference>
<comment type="caution">
    <text evidence="3">The sequence shown here is derived from an EMBL/GenBank/DDBJ whole genome shotgun (WGS) entry which is preliminary data.</text>
</comment>
<feature type="compositionally biased region" description="Low complexity" evidence="1">
    <location>
        <begin position="44"/>
        <end position="81"/>
    </location>
</feature>
<dbReference type="PANTHER" id="PTHR32060">
    <property type="entry name" value="TAIL-SPECIFIC PROTEASE"/>
    <property type="match status" value="1"/>
</dbReference>
<dbReference type="SUPFAM" id="SSF50156">
    <property type="entry name" value="PDZ domain-like"/>
    <property type="match status" value="1"/>
</dbReference>